<organism evidence="4 5">
    <name type="scientific">Algoriphagus formosus</name>
    <dbReference type="NCBI Taxonomy" id="2007308"/>
    <lineage>
        <taxon>Bacteria</taxon>
        <taxon>Pseudomonadati</taxon>
        <taxon>Bacteroidota</taxon>
        <taxon>Cytophagia</taxon>
        <taxon>Cytophagales</taxon>
        <taxon>Cyclobacteriaceae</taxon>
        <taxon>Algoriphagus</taxon>
    </lineage>
</organism>
<keyword evidence="5" id="KW-1185">Reference proteome</keyword>
<dbReference type="SUPFAM" id="SSF55347">
    <property type="entry name" value="Glyceraldehyde-3-phosphate dehydrogenase-like, C-terminal domain"/>
    <property type="match status" value="1"/>
</dbReference>
<dbReference type="PANTHER" id="PTHR43818:SF11">
    <property type="entry name" value="BCDNA.GH03377"/>
    <property type="match status" value="1"/>
</dbReference>
<dbReference type="Gene3D" id="3.30.360.10">
    <property type="entry name" value="Dihydrodipicolinate Reductase, domain 2"/>
    <property type="match status" value="1"/>
</dbReference>
<dbReference type="Gene3D" id="3.40.50.720">
    <property type="entry name" value="NAD(P)-binding Rossmann-like Domain"/>
    <property type="match status" value="1"/>
</dbReference>
<gene>
    <name evidence="4" type="ORF">E1898_12650</name>
</gene>
<dbReference type="GO" id="GO:0000166">
    <property type="term" value="F:nucleotide binding"/>
    <property type="evidence" value="ECO:0007669"/>
    <property type="project" value="InterPro"/>
</dbReference>
<dbReference type="Pfam" id="PF02894">
    <property type="entry name" value="GFO_IDH_MocA_C"/>
    <property type="match status" value="1"/>
</dbReference>
<dbReference type="InterPro" id="IPR050463">
    <property type="entry name" value="Gfo/Idh/MocA_oxidrdct_glycsds"/>
</dbReference>
<reference evidence="4 5" key="1">
    <citation type="submission" date="2019-03" db="EMBL/GenBank/DDBJ databases">
        <title>Algoriphagus aquimaris sp. nov., isolated form marine sediment in Pohang, Korea.</title>
        <authorList>
            <person name="Kim J."/>
            <person name="Yoon S.-H."/>
            <person name="Lee S.-S."/>
        </authorList>
    </citation>
    <scope>NUCLEOTIDE SEQUENCE [LARGE SCALE GENOMIC DNA]</scope>
    <source>
        <strain evidence="4 5">F21</strain>
    </source>
</reference>
<dbReference type="GO" id="GO:0016491">
    <property type="term" value="F:oxidoreductase activity"/>
    <property type="evidence" value="ECO:0007669"/>
    <property type="project" value="UniProtKB-KW"/>
</dbReference>
<evidence type="ECO:0000313" key="5">
    <source>
        <dbReference type="Proteomes" id="UP000295438"/>
    </source>
</evidence>
<evidence type="ECO:0000313" key="4">
    <source>
        <dbReference type="EMBL" id="TDK43452.1"/>
    </source>
</evidence>
<dbReference type="InterPro" id="IPR000683">
    <property type="entry name" value="Gfo/Idh/MocA-like_OxRdtase_N"/>
</dbReference>
<feature type="domain" description="Gfo/Idh/MocA-like oxidoreductase C-terminal" evidence="3">
    <location>
        <begin position="286"/>
        <end position="512"/>
    </location>
</feature>
<dbReference type="Proteomes" id="UP000295438">
    <property type="component" value="Unassembled WGS sequence"/>
</dbReference>
<evidence type="ECO:0000259" key="3">
    <source>
        <dbReference type="Pfam" id="PF02894"/>
    </source>
</evidence>
<name>A0A4R5UW38_9BACT</name>
<proteinExistence type="predicted"/>
<dbReference type="EMBL" id="SMUW01000035">
    <property type="protein sequence ID" value="TDK43452.1"/>
    <property type="molecule type" value="Genomic_DNA"/>
</dbReference>
<dbReference type="PANTHER" id="PTHR43818">
    <property type="entry name" value="BCDNA.GH03377"/>
    <property type="match status" value="1"/>
</dbReference>
<comment type="caution">
    <text evidence="4">The sequence shown here is derived from an EMBL/GenBank/DDBJ whole genome shotgun (WGS) entry which is preliminary data.</text>
</comment>
<keyword evidence="1" id="KW-0560">Oxidoreductase</keyword>
<sequence length="542" mass="60476">MSTDKKLFGGFSRRDWLKSVAGLPILGSVWAAGWDTTEKSKLEKELLLERLNIKASPPPPSGSMEGNPVRIGLIGFGIRGEQLMRALGFATNEWLEAMAISSQEDPNDKRLEDFKAQENLNVKLVGVCDIFDVRAEDALRSFNTPDNPCKRYPTYLDLIHSGDVDAVIIATPDHWHAPMAQAAIEAGVHVYVEKPMTHTVSETYLLRDAVRRNPGAVLAVGHQHRQTLSFLTAQDAISKNTLGHISLVVTNTNRNDDNGAWQYRIHPDASPETIDWNAFLGNAPFVPFNKEHFFRWRKWWAYGSGLSGDLLTHDYDRINCVLNMGIPKYVTASGGVYTHRDGRNVPDVMQVNMDFPEFSSGSSQENGKEKGMSLVYSATLGNQFDRGTVLMGHDASMELGNILTIYADPRSTQYKEMIQDGRIDPTVPIYQYDPSANGVDAVTSATAKYFANKGLLWTYRDGKRVDSTFLHIREWLSCIRNGGNPSCGIDEGFEEAITAHMAGLSYKTGRRMEWDEETEKIITLPEEELDAILLDNSVSYVS</sequence>
<dbReference type="SUPFAM" id="SSF51735">
    <property type="entry name" value="NAD(P)-binding Rossmann-fold domains"/>
    <property type="match status" value="1"/>
</dbReference>
<protein>
    <submittedName>
        <fullName evidence="4">Gfo/Idh/MocA family oxidoreductase</fullName>
    </submittedName>
</protein>
<accession>A0A4R5UW38</accession>
<dbReference type="AlphaFoldDB" id="A0A4R5UW38"/>
<feature type="domain" description="Gfo/Idh/MocA-like oxidoreductase N-terminal" evidence="2">
    <location>
        <begin position="70"/>
        <end position="221"/>
    </location>
</feature>
<dbReference type="InterPro" id="IPR004104">
    <property type="entry name" value="Gfo/Idh/MocA-like_OxRdtase_C"/>
</dbReference>
<dbReference type="Pfam" id="PF01408">
    <property type="entry name" value="GFO_IDH_MocA"/>
    <property type="match status" value="1"/>
</dbReference>
<evidence type="ECO:0000256" key="1">
    <source>
        <dbReference type="ARBA" id="ARBA00023002"/>
    </source>
</evidence>
<dbReference type="InterPro" id="IPR036291">
    <property type="entry name" value="NAD(P)-bd_dom_sf"/>
</dbReference>
<evidence type="ECO:0000259" key="2">
    <source>
        <dbReference type="Pfam" id="PF01408"/>
    </source>
</evidence>
<dbReference type="RefSeq" id="WP_133391150.1">
    <property type="nucleotide sequence ID" value="NZ_SMUW01000035.1"/>
</dbReference>